<keyword evidence="2" id="KW-0540">Nuclease</keyword>
<sequence length="630" mass="72290">MTIDISEEKLAMESADLLKILLKDRTTKKNIVWATHSYELLGKGFAPSDRITPSRVTGTYANLIQPRSEKSKYEQKDRTKIRAEVFTPTCLVEKQNGYVEAELESLDLEDYIQLRWLEITCGEAPYMVTRYDAVTGEEIPLSERVGFLDRKLQLISREVSDEATFYELVKKAYRASYGYEYQGDSLLLARENLLATFEDYYLAKTGNQPTLEQKKEIATIISYNVFQMDGLNKISPNSAKQEQSQQLSLFSDEPEVQEVEESKTQIKDWKKNKMIGFESLSSEESEMKFDVVIGNPPYQEEAQGTSTSDDPVYHLFIDEASKISDKSILITPARFLFNAGKTPKSWNKRILNSKHYKVCYFKQNSSEVFIGTDIKGGVAITYYDAQKMQGPIGTFTHFKELNSILKKVENYFDFKSIMEIIYTQSKFDLEKLYEDYPNYKNLIGSNGKDKRLRKPILGRLDIFSEQETKDCFKILGRLNNERVYRYIPKKYLASHENLLKYKVLVPAANGSGAIGEVLSTPLVGTPLVGTPLVGFTDTFISFGAFDTESEAKAMLKYIKTKFARAMLGILKITQDNTKDKWKYVPLQDFTLNSDIDWTQSVADIDRQLYQKYDLSPEEIAFIETHVREMD</sequence>
<name>A0A1X1IU89_STROR</name>
<proteinExistence type="predicted"/>
<dbReference type="OrthoDB" id="9813673at2"/>
<gene>
    <name evidence="2" type="ORF">B7707_07015</name>
</gene>
<keyword evidence="2" id="KW-0255">Endonuclease</keyword>
<dbReference type="PROSITE" id="PS00092">
    <property type="entry name" value="N6_MTASE"/>
    <property type="match status" value="1"/>
</dbReference>
<dbReference type="InterPro" id="IPR011639">
    <property type="entry name" value="MethylTrfase_TaqI-like_dom"/>
</dbReference>
<reference evidence="2 3" key="1">
    <citation type="journal article" date="2016" name="Eur. J. Clin. Microbiol. Infect. Dis.">
        <title>Whole genome sequencing as a tool for phylogenetic analysis of clinical strains of Mitis group streptococci.</title>
        <authorList>
            <person name="Rasmussen L.H."/>
            <person name="Dargis R."/>
            <person name="Hojholt K."/>
            <person name="Christensen J.J."/>
            <person name="Skovgaard O."/>
            <person name="Justesen U.S."/>
            <person name="Rosenvinge F.S."/>
            <person name="Moser C."/>
            <person name="Lukjancenko O."/>
            <person name="Rasmussen S."/>
            <person name="Nielsen X.C."/>
        </authorList>
    </citation>
    <scope>NUCLEOTIDE SEQUENCE [LARGE SCALE GENOMIC DNA]</scope>
    <source>
        <strain evidence="2 3">RH_70047_11</strain>
    </source>
</reference>
<dbReference type="GO" id="GO:0003676">
    <property type="term" value="F:nucleic acid binding"/>
    <property type="evidence" value="ECO:0007669"/>
    <property type="project" value="InterPro"/>
</dbReference>
<keyword evidence="2" id="KW-0378">Hydrolase</keyword>
<dbReference type="InterPro" id="IPR029063">
    <property type="entry name" value="SAM-dependent_MTases_sf"/>
</dbReference>
<dbReference type="GO" id="GO:0006304">
    <property type="term" value="P:DNA modification"/>
    <property type="evidence" value="ECO:0007669"/>
    <property type="project" value="InterPro"/>
</dbReference>
<protein>
    <submittedName>
        <fullName evidence="2">Restriction endonuclease</fullName>
    </submittedName>
</protein>
<dbReference type="AlphaFoldDB" id="A0A1X1IU89"/>
<dbReference type="EMBL" id="NCUY01000032">
    <property type="protein sequence ID" value="ORO76704.1"/>
    <property type="molecule type" value="Genomic_DNA"/>
</dbReference>
<dbReference type="GO" id="GO:0004519">
    <property type="term" value="F:endonuclease activity"/>
    <property type="evidence" value="ECO:0007669"/>
    <property type="project" value="UniProtKB-KW"/>
</dbReference>
<evidence type="ECO:0000259" key="1">
    <source>
        <dbReference type="Pfam" id="PF07669"/>
    </source>
</evidence>
<organism evidence="2 3">
    <name type="scientific">Streptococcus oralis subsp. dentisani</name>
    <dbReference type="NCBI Taxonomy" id="1458253"/>
    <lineage>
        <taxon>Bacteria</taxon>
        <taxon>Bacillati</taxon>
        <taxon>Bacillota</taxon>
        <taxon>Bacilli</taxon>
        <taxon>Lactobacillales</taxon>
        <taxon>Streptococcaceae</taxon>
        <taxon>Streptococcus</taxon>
    </lineage>
</organism>
<dbReference type="Gene3D" id="3.40.50.150">
    <property type="entry name" value="Vaccinia Virus protein VP39"/>
    <property type="match status" value="1"/>
</dbReference>
<dbReference type="InterPro" id="IPR002052">
    <property type="entry name" value="DNA_methylase_N6_adenine_CS"/>
</dbReference>
<dbReference type="RefSeq" id="WP_084946102.1">
    <property type="nucleotide sequence ID" value="NZ_NCUY01000032.1"/>
</dbReference>
<accession>A0A1X1IU89</accession>
<dbReference type="GO" id="GO:0032259">
    <property type="term" value="P:methylation"/>
    <property type="evidence" value="ECO:0007669"/>
    <property type="project" value="InterPro"/>
</dbReference>
<dbReference type="SUPFAM" id="SSF53335">
    <property type="entry name" value="S-adenosyl-L-methionine-dependent methyltransferases"/>
    <property type="match status" value="1"/>
</dbReference>
<dbReference type="Proteomes" id="UP000193326">
    <property type="component" value="Unassembled WGS sequence"/>
</dbReference>
<feature type="domain" description="Type II methyltransferase M.TaqI-like" evidence="1">
    <location>
        <begin position="239"/>
        <end position="369"/>
    </location>
</feature>
<comment type="caution">
    <text evidence="2">The sequence shown here is derived from an EMBL/GenBank/DDBJ whole genome shotgun (WGS) entry which is preliminary data.</text>
</comment>
<evidence type="ECO:0000313" key="2">
    <source>
        <dbReference type="EMBL" id="ORO76704.1"/>
    </source>
</evidence>
<dbReference type="Pfam" id="PF07669">
    <property type="entry name" value="Eco57I"/>
    <property type="match status" value="1"/>
</dbReference>
<evidence type="ECO:0000313" key="3">
    <source>
        <dbReference type="Proteomes" id="UP000193326"/>
    </source>
</evidence>
<dbReference type="GO" id="GO:0009007">
    <property type="term" value="F:site-specific DNA-methyltransferase (adenine-specific) activity"/>
    <property type="evidence" value="ECO:0007669"/>
    <property type="project" value="UniProtKB-EC"/>
</dbReference>